<feature type="active site" description="Nucleophile; for glutaminase activity" evidence="7">
    <location>
        <position position="179"/>
    </location>
</feature>
<comment type="function">
    <text evidence="7">Catalyzes the ATP-dependent amidation of deamido-NAD to form NAD. Uses L-glutamine as a nitrogen source.</text>
</comment>
<evidence type="ECO:0000256" key="7">
    <source>
        <dbReference type="HAMAP-Rule" id="MF_02090"/>
    </source>
</evidence>
<comment type="pathway">
    <text evidence="1 7 8">Cofactor biosynthesis; NAD(+) biosynthesis; NAD(+) from deamido-NAD(+) (L-Gln route): step 1/1.</text>
</comment>
<evidence type="ECO:0000256" key="3">
    <source>
        <dbReference type="ARBA" id="ARBA00022598"/>
    </source>
</evidence>
<dbReference type="InterPro" id="IPR014445">
    <property type="entry name" value="Gln-dep_NAD_synthase"/>
</dbReference>
<dbReference type="Gene3D" id="3.40.50.620">
    <property type="entry name" value="HUPs"/>
    <property type="match status" value="1"/>
</dbReference>
<feature type="binding site" evidence="7">
    <location>
        <position position="129"/>
    </location>
    <ligand>
        <name>L-glutamine</name>
        <dbReference type="ChEBI" id="CHEBI:58359"/>
    </ligand>
</feature>
<reference evidence="11 12" key="1">
    <citation type="journal article" date="2017" name="Front. Microbiol.">
        <title>Genome of Ca. Pandoraea novymonadis, an Endosymbiotic Bacterium of the Trypanosomatid Novymonas esmeraldas.</title>
        <authorList>
            <person name="Kostygov A.Y."/>
            <person name="Butenko A."/>
            <person name="Nenarokova A."/>
            <person name="Tashyreva D."/>
            <person name="Flegontov P."/>
            <person name="Lukes J."/>
            <person name="Yurchenko V."/>
        </authorList>
    </citation>
    <scope>NUCLEOTIDE SEQUENCE [LARGE SCALE GENOMIC DNA]</scope>
    <source>
        <strain evidence="11 12">E262</strain>
    </source>
</reference>
<feature type="binding site" evidence="7">
    <location>
        <position position="484"/>
    </location>
    <ligand>
        <name>ATP</name>
        <dbReference type="ChEBI" id="CHEBI:30616"/>
    </ligand>
</feature>
<dbReference type="Pfam" id="PF00795">
    <property type="entry name" value="CN_hydrolase"/>
    <property type="match status" value="1"/>
</dbReference>
<feature type="active site" description="For glutaminase activity" evidence="7">
    <location>
        <position position="123"/>
    </location>
</feature>
<feature type="binding site" evidence="7">
    <location>
        <position position="460"/>
    </location>
    <ligand>
        <name>deamido-NAD(+)</name>
        <dbReference type="ChEBI" id="CHEBI:58437"/>
        <note>ligand shared between two neighboring subunits</note>
    </ligand>
</feature>
<comment type="caution">
    <text evidence="11">The sequence shown here is derived from an EMBL/GenBank/DDBJ whole genome shotgun (WGS) entry which is preliminary data.</text>
</comment>
<dbReference type="RefSeq" id="WP_106182029.1">
    <property type="nucleotide sequence ID" value="NZ_MUHY01000001.1"/>
</dbReference>
<dbReference type="InterPro" id="IPR003010">
    <property type="entry name" value="C-N_Hydrolase"/>
</dbReference>
<protein>
    <recommendedName>
        <fullName evidence="7 8">Glutamine-dependent NAD(+) synthetase</fullName>
        <ecNumber evidence="7 8">6.3.5.1</ecNumber>
    </recommendedName>
    <alternativeName>
        <fullName evidence="7 8">NAD(+) synthase [glutamine-hydrolyzing]</fullName>
    </alternativeName>
</protein>
<sequence length="699" mass="78216">MTNRFLNLYHHDFARVAVGVPQCRVADPAYNAQQTIALAREADNAGAALIAFPELGLSAYTCDDLFHQRAMLDACEMALADVVAASITLSTVMIIGMPVRVDQRLFNCAIVVSGGRIHGVVPKSYLPNYNEFYEARQFNAADCSSAEAISLLSQTVPFGAALIFEFSDMPLLRFHLEICEDVWVPIPPSSFAALAGATVLVNLSASNVLLGKEVYRRELVRQQSTRCLAAYLYSSAGQGESTSDLAWDGQALIYENGECLSKSERFLEASHLIFADLDLERLAYERMHKTTFGQSVRRHKDEVEKFRVIHIDLKLPRDIILPLERTVERFPYVPADSKRRDEHCREVYNIQVQALTQRLLSSHIKKVLIGISGGLDSTHALLVCAKVMDRLGLPRTNILAYTMPGFGTTERTLKQARRLMTLIGCNTQEIDIRPSCLQMLKDLGHPYADGQEVFDVTFENVQAGERTSRLFRLANYQQAIVVGTGDLSELALGWCTYGVGDQMAHYNLNASVPKTLIKYLINWVADATDMGDSTFSFVRKEEDTTALSNVLTDILGSNISPELVPGKEDVGTEQKTEDFIGPYDLQDFHLYYTLRFGFTPSKIAFLAYSAWKDEDVGRWPDVVGTRRHQYDLPEIKRNLRIFLDRFFRTSQFKRSCMPNAPKVGMGSSLSPRGDWRAPSDGESALWLAQLDKIPDDPNA</sequence>
<feature type="binding site" evidence="7">
    <location>
        <begin position="370"/>
        <end position="377"/>
    </location>
    <ligand>
        <name>ATP</name>
        <dbReference type="ChEBI" id="CHEBI:30616"/>
    </ligand>
</feature>
<dbReference type="InterPro" id="IPR022310">
    <property type="entry name" value="NAD/GMP_synthase"/>
</dbReference>
<keyword evidence="5 7" id="KW-0067">ATP-binding</keyword>
<evidence type="ECO:0000313" key="11">
    <source>
        <dbReference type="EMBL" id="PSB92000.1"/>
    </source>
</evidence>
<feature type="binding site" evidence="7">
    <location>
        <position position="206"/>
    </location>
    <ligand>
        <name>L-glutamine</name>
        <dbReference type="ChEBI" id="CHEBI:58359"/>
    </ligand>
</feature>
<dbReference type="PROSITE" id="PS50263">
    <property type="entry name" value="CN_HYDROLASE"/>
    <property type="match status" value="1"/>
</dbReference>
<name>A0ABX5FE55_9BURK</name>
<dbReference type="InterPro" id="IPR036526">
    <property type="entry name" value="C-N_Hydrolase_sf"/>
</dbReference>
<dbReference type="CDD" id="cd00553">
    <property type="entry name" value="NAD_synthase"/>
    <property type="match status" value="1"/>
</dbReference>
<dbReference type="Pfam" id="PF02540">
    <property type="entry name" value="NAD_synthase"/>
    <property type="match status" value="1"/>
</dbReference>
<dbReference type="SUPFAM" id="SSF52402">
    <property type="entry name" value="Adenine nucleotide alpha hydrolases-like"/>
    <property type="match status" value="1"/>
</dbReference>
<dbReference type="EMBL" id="MUHY01000001">
    <property type="protein sequence ID" value="PSB92000.1"/>
    <property type="molecule type" value="Genomic_DNA"/>
</dbReference>
<keyword evidence="6 7" id="KW-0520">NAD</keyword>
<gene>
    <name evidence="7 11" type="primary">nadE</name>
    <name evidence="11" type="ORF">BZL35_00225</name>
</gene>
<feature type="binding site" evidence="7">
    <location>
        <position position="489"/>
    </location>
    <ligand>
        <name>deamido-NAD(+)</name>
        <dbReference type="ChEBI" id="CHEBI:58437"/>
        <note>ligand shared between two neighboring subunits</note>
    </ligand>
</feature>
<dbReference type="PANTHER" id="PTHR23090:SF9">
    <property type="entry name" value="GLUTAMINE-DEPENDENT NAD(+) SYNTHETASE"/>
    <property type="match status" value="1"/>
</dbReference>
<feature type="active site" description="Proton acceptor; for glutaminase activity" evidence="7">
    <location>
        <position position="54"/>
    </location>
</feature>
<accession>A0ABX5FE55</accession>
<dbReference type="PANTHER" id="PTHR23090">
    <property type="entry name" value="NH 3 /GLUTAMINE-DEPENDENT NAD + SYNTHETASE"/>
    <property type="match status" value="1"/>
</dbReference>
<dbReference type="InterPro" id="IPR003694">
    <property type="entry name" value="NAD_synthase"/>
</dbReference>
<evidence type="ECO:0000256" key="5">
    <source>
        <dbReference type="ARBA" id="ARBA00022840"/>
    </source>
</evidence>
<dbReference type="Gene3D" id="3.60.110.10">
    <property type="entry name" value="Carbon-nitrogen hydrolase"/>
    <property type="match status" value="1"/>
</dbReference>
<keyword evidence="4 7" id="KW-0547">Nucleotide-binding</keyword>
<evidence type="ECO:0000256" key="1">
    <source>
        <dbReference type="ARBA" id="ARBA00005188"/>
    </source>
</evidence>
<evidence type="ECO:0000256" key="6">
    <source>
        <dbReference type="ARBA" id="ARBA00023027"/>
    </source>
</evidence>
<dbReference type="SUPFAM" id="SSF56317">
    <property type="entry name" value="Carbon-nitrogen hydrolase"/>
    <property type="match status" value="1"/>
</dbReference>
<comment type="catalytic activity">
    <reaction evidence="7 8">
        <text>deamido-NAD(+) + L-glutamine + ATP + H2O = L-glutamate + AMP + diphosphate + NAD(+) + H(+)</text>
        <dbReference type="Rhea" id="RHEA:24384"/>
        <dbReference type="ChEBI" id="CHEBI:15377"/>
        <dbReference type="ChEBI" id="CHEBI:15378"/>
        <dbReference type="ChEBI" id="CHEBI:29985"/>
        <dbReference type="ChEBI" id="CHEBI:30616"/>
        <dbReference type="ChEBI" id="CHEBI:33019"/>
        <dbReference type="ChEBI" id="CHEBI:57540"/>
        <dbReference type="ChEBI" id="CHEBI:58359"/>
        <dbReference type="ChEBI" id="CHEBI:58437"/>
        <dbReference type="ChEBI" id="CHEBI:456215"/>
        <dbReference type="EC" id="6.3.5.1"/>
    </reaction>
</comment>
<evidence type="ECO:0000256" key="4">
    <source>
        <dbReference type="ARBA" id="ARBA00022741"/>
    </source>
</evidence>
<dbReference type="Gene3D" id="1.10.10.1140">
    <property type="entry name" value="Glutamine-dependent NAD+ synthetase, C-terminal domain"/>
    <property type="match status" value="1"/>
</dbReference>
<dbReference type="NCBIfam" id="TIGR00552">
    <property type="entry name" value="nadE"/>
    <property type="match status" value="1"/>
</dbReference>
<keyword evidence="3 7" id="KW-0436">Ligase</keyword>
<dbReference type="NCBIfam" id="NF002730">
    <property type="entry name" value="PRK02628.1"/>
    <property type="match status" value="1"/>
</dbReference>
<dbReference type="HAMAP" id="MF_02090">
    <property type="entry name" value="NadE_glutamine_dep"/>
    <property type="match status" value="1"/>
</dbReference>
<comment type="similarity">
    <text evidence="9">Belongs to the NAD synthetase family.</text>
</comment>
<dbReference type="Proteomes" id="UP000242660">
    <property type="component" value="Unassembled WGS sequence"/>
</dbReference>
<feature type="domain" description="CN hydrolase" evidence="10">
    <location>
        <begin position="14"/>
        <end position="279"/>
    </location>
</feature>
<dbReference type="InterPro" id="IPR014729">
    <property type="entry name" value="Rossmann-like_a/b/a_fold"/>
</dbReference>
<keyword evidence="12" id="KW-1185">Reference proteome</keyword>
<evidence type="ECO:0000256" key="9">
    <source>
        <dbReference type="RuleBase" id="RU003811"/>
    </source>
</evidence>
<evidence type="ECO:0000313" key="12">
    <source>
        <dbReference type="Proteomes" id="UP000242660"/>
    </source>
</evidence>
<evidence type="ECO:0000259" key="10">
    <source>
        <dbReference type="PROSITE" id="PS50263"/>
    </source>
</evidence>
<dbReference type="CDD" id="cd07570">
    <property type="entry name" value="GAT_Gln-NAD-synth"/>
    <property type="match status" value="1"/>
</dbReference>
<organism evidence="11 12">
    <name type="scientific">Candidatus Pandoraea novymonadis</name>
    <dbReference type="NCBI Taxonomy" id="1808959"/>
    <lineage>
        <taxon>Bacteria</taxon>
        <taxon>Pseudomonadati</taxon>
        <taxon>Pseudomonadota</taxon>
        <taxon>Betaproteobacteria</taxon>
        <taxon>Burkholderiales</taxon>
        <taxon>Burkholderiaceae</taxon>
        <taxon>Pandoraea</taxon>
    </lineage>
</organism>
<comment type="similarity">
    <text evidence="2 7 8">In the C-terminal section; belongs to the NAD synthetase family.</text>
</comment>
<dbReference type="InterPro" id="IPR041856">
    <property type="entry name" value="NAD+_synth_C"/>
</dbReference>
<dbReference type="PIRSF" id="PIRSF006630">
    <property type="entry name" value="NADS_GAT"/>
    <property type="match status" value="1"/>
</dbReference>
<feature type="binding site" evidence="7">
    <location>
        <position position="653"/>
    </location>
    <ligand>
        <name>deamido-NAD(+)</name>
        <dbReference type="ChEBI" id="CHEBI:58437"/>
        <note>ligand shared between two neighboring subunits</note>
    </ligand>
</feature>
<feature type="binding site" evidence="7">
    <location>
        <position position="212"/>
    </location>
    <ligand>
        <name>L-glutamine</name>
        <dbReference type="ChEBI" id="CHEBI:58359"/>
    </ligand>
</feature>
<evidence type="ECO:0000256" key="8">
    <source>
        <dbReference type="PIRNR" id="PIRNR006630"/>
    </source>
</evidence>
<feature type="binding site" evidence="7">
    <location>
        <begin position="494"/>
        <end position="497"/>
    </location>
    <ligand>
        <name>deamido-NAD(+)</name>
        <dbReference type="ChEBI" id="CHEBI:58437"/>
        <note>ligand shared between two neighboring subunits</note>
    </ligand>
</feature>
<dbReference type="EC" id="6.3.5.1" evidence="7 8"/>
<proteinExistence type="inferred from homology"/>
<evidence type="ECO:0000256" key="2">
    <source>
        <dbReference type="ARBA" id="ARBA00007145"/>
    </source>
</evidence>